<keyword evidence="4 8" id="KW-0808">Transferase</keyword>
<protein>
    <recommendedName>
        <fullName evidence="8">Glutamate 5-kinase</fullName>
        <ecNumber evidence="8">2.7.2.11</ecNumber>
    </recommendedName>
    <alternativeName>
        <fullName evidence="8">Gamma-glutamyl kinase</fullName>
        <shortName evidence="8">GK</shortName>
    </alternativeName>
</protein>
<dbReference type="InterPro" id="IPR036393">
    <property type="entry name" value="AceGlu_kinase-like_sf"/>
</dbReference>
<accession>A0A1T4QYI5</accession>
<dbReference type="GO" id="GO:0003723">
    <property type="term" value="F:RNA binding"/>
    <property type="evidence" value="ECO:0007669"/>
    <property type="project" value="InterPro"/>
</dbReference>
<dbReference type="Gene3D" id="2.30.130.10">
    <property type="entry name" value="PUA domain"/>
    <property type="match status" value="1"/>
</dbReference>
<dbReference type="PROSITE" id="PS50890">
    <property type="entry name" value="PUA"/>
    <property type="match status" value="1"/>
</dbReference>
<feature type="binding site" evidence="8">
    <location>
        <position position="18"/>
    </location>
    <ligand>
        <name>ATP</name>
        <dbReference type="ChEBI" id="CHEBI:30616"/>
    </ligand>
</feature>
<evidence type="ECO:0000256" key="1">
    <source>
        <dbReference type="ARBA" id="ARBA00022490"/>
    </source>
</evidence>
<dbReference type="FunFam" id="3.40.1160.10:FF:000018">
    <property type="entry name" value="Glutamate 5-kinase"/>
    <property type="match status" value="1"/>
</dbReference>
<comment type="function">
    <text evidence="8">Catalyzes the transfer of a phosphate group to glutamate to form L-glutamate 5-phosphate.</text>
</comment>
<dbReference type="InterPro" id="IPR041739">
    <property type="entry name" value="G5K_ProB"/>
</dbReference>
<dbReference type="InterPro" id="IPR001057">
    <property type="entry name" value="Glu/AcGlu_kinase"/>
</dbReference>
<dbReference type="PRINTS" id="PR00474">
    <property type="entry name" value="GLU5KINASE"/>
</dbReference>
<keyword evidence="5 8" id="KW-0547">Nucleotide-binding</keyword>
<dbReference type="GO" id="GO:0005829">
    <property type="term" value="C:cytosol"/>
    <property type="evidence" value="ECO:0007669"/>
    <property type="project" value="TreeGrafter"/>
</dbReference>
<dbReference type="Gene3D" id="3.40.1160.10">
    <property type="entry name" value="Acetylglutamate kinase-like"/>
    <property type="match status" value="2"/>
</dbReference>
<dbReference type="EC" id="2.7.2.11" evidence="8"/>
<dbReference type="InterPro" id="IPR002478">
    <property type="entry name" value="PUA"/>
</dbReference>
<dbReference type="PIRSF" id="PIRSF000729">
    <property type="entry name" value="GK"/>
    <property type="match status" value="1"/>
</dbReference>
<keyword evidence="6 8" id="KW-0418">Kinase</keyword>
<keyword evidence="7 8" id="KW-0067">ATP-binding</keyword>
<comment type="similarity">
    <text evidence="8">Belongs to the glutamate 5-kinase family.</text>
</comment>
<keyword evidence="3 8" id="KW-0641">Proline biosynthesis</keyword>
<comment type="subcellular location">
    <subcellularLocation>
        <location evidence="8">Cytoplasm</location>
    </subcellularLocation>
</comment>
<dbReference type="GO" id="GO:0005524">
    <property type="term" value="F:ATP binding"/>
    <property type="evidence" value="ECO:0007669"/>
    <property type="project" value="UniProtKB-KW"/>
</dbReference>
<evidence type="ECO:0000256" key="3">
    <source>
        <dbReference type="ARBA" id="ARBA00022650"/>
    </source>
</evidence>
<feature type="binding site" evidence="8">
    <location>
        <position position="146"/>
    </location>
    <ligand>
        <name>substrate</name>
    </ligand>
</feature>
<comment type="catalytic activity">
    <reaction evidence="8">
        <text>L-glutamate + ATP = L-glutamyl 5-phosphate + ADP</text>
        <dbReference type="Rhea" id="RHEA:14877"/>
        <dbReference type="ChEBI" id="CHEBI:29985"/>
        <dbReference type="ChEBI" id="CHEBI:30616"/>
        <dbReference type="ChEBI" id="CHEBI:58274"/>
        <dbReference type="ChEBI" id="CHEBI:456216"/>
        <dbReference type="EC" id="2.7.2.11"/>
    </reaction>
</comment>
<evidence type="ECO:0000313" key="10">
    <source>
        <dbReference type="EMBL" id="SKA08521.1"/>
    </source>
</evidence>
<dbReference type="InterPro" id="IPR011529">
    <property type="entry name" value="Glu_5kinase"/>
</dbReference>
<dbReference type="GO" id="GO:0004349">
    <property type="term" value="F:glutamate 5-kinase activity"/>
    <property type="evidence" value="ECO:0007669"/>
    <property type="project" value="UniProtKB-UniRule"/>
</dbReference>
<dbReference type="CDD" id="cd21157">
    <property type="entry name" value="PUA_G5K"/>
    <property type="match status" value="1"/>
</dbReference>
<dbReference type="Pfam" id="PF00696">
    <property type="entry name" value="AA_kinase"/>
    <property type="match status" value="1"/>
</dbReference>
<feature type="binding site" evidence="8">
    <location>
        <position position="158"/>
    </location>
    <ligand>
        <name>substrate</name>
    </ligand>
</feature>
<dbReference type="UniPathway" id="UPA00098">
    <property type="reaction ID" value="UER00359"/>
</dbReference>
<dbReference type="SUPFAM" id="SSF88697">
    <property type="entry name" value="PUA domain-like"/>
    <property type="match status" value="1"/>
</dbReference>
<dbReference type="EMBL" id="FUWU01000056">
    <property type="protein sequence ID" value="SKA08521.1"/>
    <property type="molecule type" value="Genomic_DNA"/>
</dbReference>
<keyword evidence="2 8" id="KW-0028">Amino-acid biosynthesis</keyword>
<dbReference type="NCBIfam" id="TIGR01027">
    <property type="entry name" value="proB"/>
    <property type="match status" value="1"/>
</dbReference>
<dbReference type="InterPro" id="IPR001048">
    <property type="entry name" value="Asp/Glu/Uridylate_kinase"/>
</dbReference>
<evidence type="ECO:0000256" key="5">
    <source>
        <dbReference type="ARBA" id="ARBA00022741"/>
    </source>
</evidence>
<sequence length="379" mass="41770">MSELRKNILDESKRVVIKIGSRILVDSAKCCVRTRYIQRLADSVAQLMEAGKEVVLVTSGAVATGMAELGYKEKPTVMAEKQACAAVGQIDLMYAYREMFRWVQLSVGQILLSADDFRNRQRYKNLQNTIEAMLAHKIVPIINENDSLAVAEIKVGDNDKLSSDVALFLDADLLLIFTDENGLFDDNPKKNPKARLLRFVPEITPAVLALAGKPGEAGSAVSTGGMRSKLEAIRNVTKSGCNAFLANGLKVLPHEVVFENAEGTFFAASKKKLNSRQRWLSFVTTPRGSVLVDDGGVKALREKHSSLLPVGVVQVQKHFDKGDLIEVLDLAKNPVARGVAKFDSETLKLVMKKKTSQVKEFLGKDFPEELIHKNDLVVF</sequence>
<dbReference type="Proteomes" id="UP000190449">
    <property type="component" value="Unassembled WGS sequence"/>
</dbReference>
<dbReference type="PANTHER" id="PTHR43654">
    <property type="entry name" value="GLUTAMATE 5-KINASE"/>
    <property type="match status" value="1"/>
</dbReference>
<dbReference type="RefSeq" id="WP_078777165.1">
    <property type="nucleotide sequence ID" value="NZ_FUWU01000056.1"/>
</dbReference>
<dbReference type="InterPro" id="IPR015947">
    <property type="entry name" value="PUA-like_sf"/>
</dbReference>
<dbReference type="GO" id="GO:0055129">
    <property type="term" value="P:L-proline biosynthetic process"/>
    <property type="evidence" value="ECO:0007669"/>
    <property type="project" value="UniProtKB-UniRule"/>
</dbReference>
<dbReference type="SUPFAM" id="SSF53633">
    <property type="entry name" value="Carbamate kinase-like"/>
    <property type="match status" value="1"/>
</dbReference>
<reference evidence="10 11" key="1">
    <citation type="submission" date="2017-02" db="EMBL/GenBank/DDBJ databases">
        <authorList>
            <person name="Peterson S.W."/>
        </authorList>
    </citation>
    <scope>NUCLEOTIDE SEQUENCE [LARGE SCALE GENOMIC DNA]</scope>
    <source>
        <strain evidence="10 11">ATCC 43854</strain>
    </source>
</reference>
<dbReference type="CDD" id="cd04242">
    <property type="entry name" value="AAK_G5K_ProB"/>
    <property type="match status" value="1"/>
</dbReference>
<feature type="binding site" evidence="8">
    <location>
        <begin position="223"/>
        <end position="229"/>
    </location>
    <ligand>
        <name>ATP</name>
        <dbReference type="ChEBI" id="CHEBI:30616"/>
    </ligand>
</feature>
<evidence type="ECO:0000256" key="7">
    <source>
        <dbReference type="ARBA" id="ARBA00022840"/>
    </source>
</evidence>
<name>A0A1T4QYI5_9BACT</name>
<evidence type="ECO:0000313" key="11">
    <source>
        <dbReference type="Proteomes" id="UP000190449"/>
    </source>
</evidence>
<dbReference type="HAMAP" id="MF_00456">
    <property type="entry name" value="ProB"/>
    <property type="match status" value="1"/>
</dbReference>
<dbReference type="InterPro" id="IPR036974">
    <property type="entry name" value="PUA_sf"/>
</dbReference>
<dbReference type="PANTHER" id="PTHR43654:SF1">
    <property type="entry name" value="ISOPENTENYL PHOSPHATE KINASE"/>
    <property type="match status" value="1"/>
</dbReference>
<evidence type="ECO:0000256" key="8">
    <source>
        <dbReference type="HAMAP-Rule" id="MF_00456"/>
    </source>
</evidence>
<evidence type="ECO:0000256" key="4">
    <source>
        <dbReference type="ARBA" id="ARBA00022679"/>
    </source>
</evidence>
<dbReference type="Pfam" id="PF01472">
    <property type="entry name" value="PUA"/>
    <property type="match status" value="1"/>
</dbReference>
<gene>
    <name evidence="8" type="primary">proB</name>
    <name evidence="10" type="ORF">SAMN02745108_02456</name>
</gene>
<proteinExistence type="inferred from homology"/>
<organism evidence="10 11">
    <name type="scientific">Fibrobacter intestinalis</name>
    <dbReference type="NCBI Taxonomy" id="28122"/>
    <lineage>
        <taxon>Bacteria</taxon>
        <taxon>Pseudomonadati</taxon>
        <taxon>Fibrobacterota</taxon>
        <taxon>Fibrobacteria</taxon>
        <taxon>Fibrobacterales</taxon>
        <taxon>Fibrobacteraceae</taxon>
        <taxon>Fibrobacter</taxon>
    </lineage>
</organism>
<dbReference type="SMART" id="SM00359">
    <property type="entry name" value="PUA"/>
    <property type="match status" value="1"/>
</dbReference>
<comment type="pathway">
    <text evidence="8">Amino-acid biosynthesis; L-proline biosynthesis; L-glutamate 5-semialdehyde from L-glutamate: step 1/2.</text>
</comment>
<evidence type="ECO:0000259" key="9">
    <source>
        <dbReference type="SMART" id="SM00359"/>
    </source>
</evidence>
<dbReference type="STRING" id="28122.SAMN02745108_02456"/>
<evidence type="ECO:0000256" key="6">
    <source>
        <dbReference type="ARBA" id="ARBA00022777"/>
    </source>
</evidence>
<evidence type="ECO:0000256" key="2">
    <source>
        <dbReference type="ARBA" id="ARBA00022605"/>
    </source>
</evidence>
<feature type="binding site" evidence="8">
    <location>
        <position position="59"/>
    </location>
    <ligand>
        <name>substrate</name>
    </ligand>
</feature>
<keyword evidence="1 8" id="KW-0963">Cytoplasm</keyword>
<feature type="binding site" evidence="8">
    <location>
        <begin position="178"/>
        <end position="179"/>
    </location>
    <ligand>
        <name>ATP</name>
        <dbReference type="ChEBI" id="CHEBI:30616"/>
    </ligand>
</feature>
<dbReference type="InterPro" id="IPR005715">
    <property type="entry name" value="Glu_5kinase/COase_Synthase"/>
</dbReference>
<dbReference type="AlphaFoldDB" id="A0A1T4QYI5"/>
<feature type="domain" description="PUA" evidence="9">
    <location>
        <begin position="288"/>
        <end position="371"/>
    </location>
</feature>